<reference evidence="1" key="1">
    <citation type="submission" date="2018-09" db="EMBL/GenBank/DDBJ databases">
        <authorList>
            <person name="Ashton P.M."/>
            <person name="Dallman T."/>
            <person name="Nair S."/>
            <person name="De Pinna E."/>
            <person name="Peters T."/>
            <person name="Grant K."/>
        </authorList>
    </citation>
    <scope>NUCLEOTIDE SEQUENCE</scope>
    <source>
        <strain evidence="1">394884</strain>
    </source>
</reference>
<organism evidence="1">
    <name type="scientific">Salmonella enterica subsp. enterica serovar Braenderup</name>
    <dbReference type="NCBI Taxonomy" id="149391"/>
    <lineage>
        <taxon>Bacteria</taxon>
        <taxon>Pseudomonadati</taxon>
        <taxon>Pseudomonadota</taxon>
        <taxon>Gammaproteobacteria</taxon>
        <taxon>Enterobacterales</taxon>
        <taxon>Enterobacteriaceae</taxon>
        <taxon>Salmonella</taxon>
    </lineage>
</organism>
<dbReference type="EMBL" id="AAHOXC010000014">
    <property type="protein sequence ID" value="EBY7386302.1"/>
    <property type="molecule type" value="Genomic_DNA"/>
</dbReference>
<name>A0A5X0G5U3_SALET</name>
<proteinExistence type="predicted"/>
<comment type="caution">
    <text evidence="1">The sequence shown here is derived from an EMBL/GenBank/DDBJ whole genome shotgun (WGS) entry which is preliminary data.</text>
</comment>
<sequence length="194" mass="22269">MDIECYRLLRLILTNQNITGGITIFDENRVKLLKNKMSIILPSHLVDLHNAFLLMDEAPLECDGHTMIISNALVKACIPHERILGTVRGQHNGFCLYPHLWLMLDGYIIDYRLRMWVNLSDGTSVSDTAPHGIFPANSDEINYLYEKHKIVPAKLLDKDLLSFISDGFSDRLTIPESTIDWFKRHSHDIPEIKN</sequence>
<gene>
    <name evidence="1" type="ORF">D6J51_17500</name>
</gene>
<dbReference type="AlphaFoldDB" id="A0A5X0G5U3"/>
<protein>
    <submittedName>
        <fullName evidence="1">Uncharacterized protein</fullName>
    </submittedName>
</protein>
<accession>A0A5X0G5U3</accession>
<evidence type="ECO:0000313" key="1">
    <source>
        <dbReference type="EMBL" id="EBY7386302.1"/>
    </source>
</evidence>